<proteinExistence type="predicted"/>
<protein>
    <recommendedName>
        <fullName evidence="3">Lipoprotein</fullName>
    </recommendedName>
</protein>
<dbReference type="AlphaFoldDB" id="A0A917MBW4"/>
<dbReference type="RefSeq" id="WP_188597609.1">
    <property type="nucleotide sequence ID" value="NZ_BMJW01000001.1"/>
</dbReference>
<gene>
    <name evidence="1" type="ORF">GCM10011416_04130</name>
</gene>
<comment type="caution">
    <text evidence="1">The sequence shown here is derived from an EMBL/GenBank/DDBJ whole genome shotgun (WGS) entry which is preliminary data.</text>
</comment>
<dbReference type="EMBL" id="BMJW01000001">
    <property type="protein sequence ID" value="GGG90808.1"/>
    <property type="molecule type" value="Genomic_DNA"/>
</dbReference>
<sequence>MRAVKFLFVCNFIALFLMSCSEQEDSVVFYSQDTITNTLVLKHTGTSQAPVTILEDSSDMTLTNSPIFSDNTSYLEELEVTKFSYKIKELQGDAMCLAKVQIFIGSTPVTDFINLKSFDSKNINTSYSIDDDQVISQILSSLKNNENVTFLCREHNSDNKPMHVEIEFNTEIKGTFVD</sequence>
<dbReference type="PROSITE" id="PS51257">
    <property type="entry name" value="PROKAR_LIPOPROTEIN"/>
    <property type="match status" value="1"/>
</dbReference>
<evidence type="ECO:0000313" key="2">
    <source>
        <dbReference type="Proteomes" id="UP000633278"/>
    </source>
</evidence>
<evidence type="ECO:0008006" key="3">
    <source>
        <dbReference type="Google" id="ProtNLM"/>
    </source>
</evidence>
<reference evidence="1" key="2">
    <citation type="submission" date="2020-09" db="EMBL/GenBank/DDBJ databases">
        <authorList>
            <person name="Sun Q."/>
            <person name="Zhou Y."/>
        </authorList>
    </citation>
    <scope>NUCLEOTIDE SEQUENCE</scope>
    <source>
        <strain evidence="1">CGMCC 1.15763</strain>
    </source>
</reference>
<evidence type="ECO:0000313" key="1">
    <source>
        <dbReference type="EMBL" id="GGG90808.1"/>
    </source>
</evidence>
<dbReference type="Proteomes" id="UP000633278">
    <property type="component" value="Unassembled WGS sequence"/>
</dbReference>
<reference evidence="1" key="1">
    <citation type="journal article" date="2014" name="Int. J. Syst. Evol. Microbiol.">
        <title>Complete genome sequence of Corynebacterium casei LMG S-19264T (=DSM 44701T), isolated from a smear-ripened cheese.</title>
        <authorList>
            <consortium name="US DOE Joint Genome Institute (JGI-PGF)"/>
            <person name="Walter F."/>
            <person name="Albersmeier A."/>
            <person name="Kalinowski J."/>
            <person name="Ruckert C."/>
        </authorList>
    </citation>
    <scope>NUCLEOTIDE SEQUENCE</scope>
    <source>
        <strain evidence="1">CGMCC 1.15763</strain>
    </source>
</reference>
<keyword evidence="2" id="KW-1185">Reference proteome</keyword>
<organism evidence="1 2">
    <name type="scientific">Polaribacter pacificus</name>
    <dbReference type="NCBI Taxonomy" id="1775173"/>
    <lineage>
        <taxon>Bacteria</taxon>
        <taxon>Pseudomonadati</taxon>
        <taxon>Bacteroidota</taxon>
        <taxon>Flavobacteriia</taxon>
        <taxon>Flavobacteriales</taxon>
        <taxon>Flavobacteriaceae</taxon>
    </lineage>
</organism>
<name>A0A917MBW4_9FLAO</name>
<accession>A0A917MBW4</accession>